<reference evidence="1 2" key="2">
    <citation type="journal article" date="2022" name="Mol. Ecol. Resour.">
        <title>The genomes of chicory, endive, great burdock and yacon provide insights into Asteraceae paleo-polyploidization history and plant inulin production.</title>
        <authorList>
            <person name="Fan W."/>
            <person name="Wang S."/>
            <person name="Wang H."/>
            <person name="Wang A."/>
            <person name="Jiang F."/>
            <person name="Liu H."/>
            <person name="Zhao H."/>
            <person name="Xu D."/>
            <person name="Zhang Y."/>
        </authorList>
    </citation>
    <scope>NUCLEOTIDE SEQUENCE [LARGE SCALE GENOMIC DNA]</scope>
    <source>
        <strain evidence="2">cv. Punajuju</strain>
        <tissue evidence="1">Leaves</tissue>
    </source>
</reference>
<reference evidence="2" key="1">
    <citation type="journal article" date="2022" name="Mol. Ecol. Resour.">
        <title>The genomes of chicory, endive, great burdock and yacon provide insights into Asteraceae palaeo-polyploidization history and plant inulin production.</title>
        <authorList>
            <person name="Fan W."/>
            <person name="Wang S."/>
            <person name="Wang H."/>
            <person name="Wang A."/>
            <person name="Jiang F."/>
            <person name="Liu H."/>
            <person name="Zhao H."/>
            <person name="Xu D."/>
            <person name="Zhang Y."/>
        </authorList>
    </citation>
    <scope>NUCLEOTIDE SEQUENCE [LARGE SCALE GENOMIC DNA]</scope>
    <source>
        <strain evidence="2">cv. Punajuju</strain>
    </source>
</reference>
<proteinExistence type="predicted"/>
<evidence type="ECO:0000313" key="1">
    <source>
        <dbReference type="EMBL" id="KAI3710745.1"/>
    </source>
</evidence>
<organism evidence="1 2">
    <name type="scientific">Cichorium intybus</name>
    <name type="common">Chicory</name>
    <dbReference type="NCBI Taxonomy" id="13427"/>
    <lineage>
        <taxon>Eukaryota</taxon>
        <taxon>Viridiplantae</taxon>
        <taxon>Streptophyta</taxon>
        <taxon>Embryophyta</taxon>
        <taxon>Tracheophyta</taxon>
        <taxon>Spermatophyta</taxon>
        <taxon>Magnoliopsida</taxon>
        <taxon>eudicotyledons</taxon>
        <taxon>Gunneridae</taxon>
        <taxon>Pentapetalae</taxon>
        <taxon>asterids</taxon>
        <taxon>campanulids</taxon>
        <taxon>Asterales</taxon>
        <taxon>Asteraceae</taxon>
        <taxon>Cichorioideae</taxon>
        <taxon>Cichorieae</taxon>
        <taxon>Cichoriinae</taxon>
        <taxon>Cichorium</taxon>
    </lineage>
</organism>
<evidence type="ECO:0000313" key="2">
    <source>
        <dbReference type="Proteomes" id="UP001055811"/>
    </source>
</evidence>
<protein>
    <submittedName>
        <fullName evidence="1">Uncharacterized protein</fullName>
    </submittedName>
</protein>
<sequence length="150" mass="17823">MPNQLWRRFPYLESLKLKGEPRATMYNMIPEDWGGFVTPWVEEFAGFFTCLKVVHFRRMKILRYSQELVAMFFNFLSLISALGFPPMDSFIFLASPGNLENEEVLVGLVAILLWVMFFFFCGLHLLRRDLYVMERNKMLHCKQPNNDRRV</sequence>
<gene>
    <name evidence="1" type="ORF">L2E82_40537</name>
</gene>
<accession>A0ACB9AM81</accession>
<dbReference type="Proteomes" id="UP001055811">
    <property type="component" value="Linkage Group LG07"/>
</dbReference>
<keyword evidence="2" id="KW-1185">Reference proteome</keyword>
<comment type="caution">
    <text evidence="1">The sequence shown here is derived from an EMBL/GenBank/DDBJ whole genome shotgun (WGS) entry which is preliminary data.</text>
</comment>
<dbReference type="EMBL" id="CM042015">
    <property type="protein sequence ID" value="KAI3710745.1"/>
    <property type="molecule type" value="Genomic_DNA"/>
</dbReference>
<name>A0ACB9AM81_CICIN</name>